<sequence length="51" mass="6140">MVEHGRYGDKKYARELTDGDRAVLDRLERWDADRDRCRAERAREVWFTPGD</sequence>
<accession>A0A6J4SX45</accession>
<protein>
    <recommendedName>
        <fullName evidence="2">Mobile element protein</fullName>
    </recommendedName>
</protein>
<evidence type="ECO:0000313" key="1">
    <source>
        <dbReference type="EMBL" id="CAA9507590.1"/>
    </source>
</evidence>
<proteinExistence type="predicted"/>
<name>A0A6J4SX45_9SPHN</name>
<dbReference type="AlphaFoldDB" id="A0A6J4SX45"/>
<reference evidence="1" key="1">
    <citation type="submission" date="2020-02" db="EMBL/GenBank/DDBJ databases">
        <authorList>
            <person name="Meier V. D."/>
        </authorList>
    </citation>
    <scope>NUCLEOTIDE SEQUENCE</scope>
    <source>
        <strain evidence="1">AVDCRST_MAG39</strain>
    </source>
</reference>
<organism evidence="1">
    <name type="scientific">uncultured Sphingomonadaceae bacterium</name>
    <dbReference type="NCBI Taxonomy" id="169976"/>
    <lineage>
        <taxon>Bacteria</taxon>
        <taxon>Pseudomonadati</taxon>
        <taxon>Pseudomonadota</taxon>
        <taxon>Alphaproteobacteria</taxon>
        <taxon>Sphingomonadales</taxon>
        <taxon>Sphingomonadaceae</taxon>
        <taxon>environmental samples</taxon>
    </lineage>
</organism>
<evidence type="ECO:0008006" key="2">
    <source>
        <dbReference type="Google" id="ProtNLM"/>
    </source>
</evidence>
<gene>
    <name evidence="1" type="ORF">AVDCRST_MAG39-1784</name>
</gene>
<dbReference type="EMBL" id="CADCVW010000072">
    <property type="protein sequence ID" value="CAA9507590.1"/>
    <property type="molecule type" value="Genomic_DNA"/>
</dbReference>